<proteinExistence type="inferred from homology"/>
<comment type="subcellular location">
    <subcellularLocation>
        <location evidence="10">Cell membrane</location>
        <topology evidence="10">Multi-pass membrane protein</topology>
    </subcellularLocation>
</comment>
<comment type="similarity">
    <text evidence="10">Belongs to the PlsY family.</text>
</comment>
<sequence length="231" mass="23598">MSLLFAAAVLGYLLGAIPFGYLVARAKGVNIFEVGSKSPGATNVRRTLGPAAGNLVFALDVLKGALAACWALHAHSSVTLNAAALGLPALGSVDIAGTSWYPLGAAGLVGALLGHSFSCFTKFRGGKGVATGAGGVLVLVPIAGGIGALLWGATFYATRYVSLASMLAALSLPLSTWALGRPGWLVGVTTLIALFVIYRHRENCRRLLAGTENRFAKKQRPSTPAPPVAGA</sequence>
<evidence type="ECO:0000256" key="9">
    <source>
        <dbReference type="ARBA" id="ARBA00023264"/>
    </source>
</evidence>
<dbReference type="UniPathway" id="UPA00085"/>
<evidence type="ECO:0000256" key="3">
    <source>
        <dbReference type="ARBA" id="ARBA00022679"/>
    </source>
</evidence>
<dbReference type="GO" id="GO:0008654">
    <property type="term" value="P:phospholipid biosynthetic process"/>
    <property type="evidence" value="ECO:0007669"/>
    <property type="project" value="UniProtKB-UniRule"/>
</dbReference>
<dbReference type="InterPro" id="IPR003811">
    <property type="entry name" value="G3P_acylTferase_PlsY"/>
</dbReference>
<evidence type="ECO:0000256" key="1">
    <source>
        <dbReference type="ARBA" id="ARBA00022475"/>
    </source>
</evidence>
<feature type="transmembrane region" description="Helical" evidence="10">
    <location>
        <begin position="177"/>
        <end position="198"/>
    </location>
</feature>
<dbReference type="STRING" id="1548208.AXK12_08145"/>
<dbReference type="GO" id="GO:0005886">
    <property type="term" value="C:plasma membrane"/>
    <property type="evidence" value="ECO:0007669"/>
    <property type="project" value="UniProtKB-SubCell"/>
</dbReference>
<keyword evidence="4 10" id="KW-0812">Transmembrane</keyword>
<comment type="function">
    <text evidence="10">Catalyzes the transfer of an acyl group from acyl-phosphate (acyl-PO(4)) to glycerol-3-phosphate (G3P) to form lysophosphatidic acid (LPA). This enzyme utilizes acyl-phosphate as fatty acyl donor, but not acyl-CoA or acyl-ACP.</text>
</comment>
<dbReference type="RefSeq" id="WP_068713262.1">
    <property type="nucleotide sequence ID" value="NZ_LSZP01000062.1"/>
</dbReference>
<evidence type="ECO:0000256" key="5">
    <source>
        <dbReference type="ARBA" id="ARBA00022989"/>
    </source>
</evidence>
<dbReference type="AlphaFoldDB" id="A0A139SHG8"/>
<name>A0A139SHG8_9BACT</name>
<dbReference type="SMART" id="SM01207">
    <property type="entry name" value="G3P_acyltransf"/>
    <property type="match status" value="1"/>
</dbReference>
<accession>A0A139SHG8</accession>
<evidence type="ECO:0000256" key="4">
    <source>
        <dbReference type="ARBA" id="ARBA00022692"/>
    </source>
</evidence>
<reference evidence="11 12" key="1">
    <citation type="submission" date="2016-02" db="EMBL/GenBank/DDBJ databases">
        <authorList>
            <person name="Wen L."/>
            <person name="He K."/>
            <person name="Yang H."/>
        </authorList>
    </citation>
    <scope>NUCLEOTIDE SEQUENCE [LARGE SCALE GENOMIC DNA]</scope>
    <source>
        <strain evidence="11 12">CV41</strain>
    </source>
</reference>
<comment type="subunit">
    <text evidence="10">Probably interacts with PlsX.</text>
</comment>
<keyword evidence="2 10" id="KW-0444">Lipid biosynthesis</keyword>
<dbReference type="NCBIfam" id="TIGR00023">
    <property type="entry name" value="glycerol-3-phosphate 1-O-acyltransferase PlsY"/>
    <property type="match status" value="1"/>
</dbReference>
<comment type="caution">
    <text evidence="10">Lacks conserved residue(s) required for the propagation of feature annotation.</text>
</comment>
<dbReference type="Proteomes" id="UP000071392">
    <property type="component" value="Unassembled WGS sequence"/>
</dbReference>
<dbReference type="EC" id="2.3.1.275" evidence="10"/>
<comment type="pathway">
    <text evidence="10">Lipid metabolism; phospholipid metabolism.</text>
</comment>
<keyword evidence="9 10" id="KW-1208">Phospholipid metabolism</keyword>
<dbReference type="PANTHER" id="PTHR30309">
    <property type="entry name" value="INNER MEMBRANE PROTEIN YGIH"/>
    <property type="match status" value="1"/>
</dbReference>
<evidence type="ECO:0000256" key="7">
    <source>
        <dbReference type="ARBA" id="ARBA00023136"/>
    </source>
</evidence>
<evidence type="ECO:0000256" key="2">
    <source>
        <dbReference type="ARBA" id="ARBA00022516"/>
    </source>
</evidence>
<evidence type="ECO:0000313" key="11">
    <source>
        <dbReference type="EMBL" id="KXU33997.1"/>
    </source>
</evidence>
<keyword evidence="7 10" id="KW-0472">Membrane</keyword>
<gene>
    <name evidence="10" type="primary">plsY</name>
    <name evidence="11" type="ORF">AXK12_08145</name>
</gene>
<dbReference type="OrthoDB" id="9777124at2"/>
<protein>
    <recommendedName>
        <fullName evidence="10">Glycerol-3-phosphate acyltransferase</fullName>
    </recommendedName>
    <alternativeName>
        <fullName evidence="10">Acyl-PO4 G3P acyltransferase</fullName>
    </alternativeName>
    <alternativeName>
        <fullName evidence="10">Acyl-phosphate--glycerol-3-phosphate acyltransferase</fullName>
    </alternativeName>
    <alternativeName>
        <fullName evidence="10">G3P acyltransferase</fullName>
        <shortName evidence="10">GPAT</shortName>
        <ecNumber evidence="10">2.3.1.275</ecNumber>
    </alternativeName>
    <alternativeName>
        <fullName evidence="10">Lysophosphatidic acid synthase</fullName>
        <shortName evidence="10">LPA synthase</shortName>
    </alternativeName>
</protein>
<feature type="transmembrane region" description="Helical" evidence="10">
    <location>
        <begin position="100"/>
        <end position="120"/>
    </location>
</feature>
<evidence type="ECO:0000256" key="6">
    <source>
        <dbReference type="ARBA" id="ARBA00023098"/>
    </source>
</evidence>
<keyword evidence="3 10" id="KW-0808">Transferase</keyword>
<evidence type="ECO:0000313" key="12">
    <source>
        <dbReference type="Proteomes" id="UP000071392"/>
    </source>
</evidence>
<dbReference type="PANTHER" id="PTHR30309:SF0">
    <property type="entry name" value="GLYCEROL-3-PHOSPHATE ACYLTRANSFERASE-RELATED"/>
    <property type="match status" value="1"/>
</dbReference>
<dbReference type="GO" id="GO:0043772">
    <property type="term" value="F:acyl-phosphate glycerol-3-phosphate acyltransferase activity"/>
    <property type="evidence" value="ECO:0007669"/>
    <property type="project" value="UniProtKB-UniRule"/>
</dbReference>
<feature type="transmembrane region" description="Helical" evidence="10">
    <location>
        <begin position="132"/>
        <end position="157"/>
    </location>
</feature>
<organism evidence="11 12">
    <name type="scientific">Cephaloticoccus capnophilus</name>
    <dbReference type="NCBI Taxonomy" id="1548208"/>
    <lineage>
        <taxon>Bacteria</taxon>
        <taxon>Pseudomonadati</taxon>
        <taxon>Verrucomicrobiota</taxon>
        <taxon>Opitutia</taxon>
        <taxon>Opitutales</taxon>
        <taxon>Opitutaceae</taxon>
        <taxon>Cephaloticoccus</taxon>
    </lineage>
</organism>
<dbReference type="EMBL" id="LSZP01000062">
    <property type="protein sequence ID" value="KXU33997.1"/>
    <property type="molecule type" value="Genomic_DNA"/>
</dbReference>
<keyword evidence="8 10" id="KW-0594">Phospholipid biosynthesis</keyword>
<keyword evidence="1 10" id="KW-1003">Cell membrane</keyword>
<keyword evidence="6 10" id="KW-0443">Lipid metabolism</keyword>
<dbReference type="Pfam" id="PF02660">
    <property type="entry name" value="G3P_acyltransf"/>
    <property type="match status" value="1"/>
</dbReference>
<evidence type="ECO:0000256" key="10">
    <source>
        <dbReference type="HAMAP-Rule" id="MF_01043"/>
    </source>
</evidence>
<keyword evidence="12" id="KW-1185">Reference proteome</keyword>
<keyword evidence="5 10" id="KW-1133">Transmembrane helix</keyword>
<comment type="catalytic activity">
    <reaction evidence="10">
        <text>an acyl phosphate + sn-glycerol 3-phosphate = a 1-acyl-sn-glycero-3-phosphate + phosphate</text>
        <dbReference type="Rhea" id="RHEA:34075"/>
        <dbReference type="ChEBI" id="CHEBI:43474"/>
        <dbReference type="ChEBI" id="CHEBI:57597"/>
        <dbReference type="ChEBI" id="CHEBI:57970"/>
        <dbReference type="ChEBI" id="CHEBI:59918"/>
        <dbReference type="EC" id="2.3.1.275"/>
    </reaction>
</comment>
<evidence type="ECO:0000256" key="8">
    <source>
        <dbReference type="ARBA" id="ARBA00023209"/>
    </source>
</evidence>
<dbReference type="HAMAP" id="MF_01043">
    <property type="entry name" value="PlsY"/>
    <property type="match status" value="1"/>
</dbReference>
<comment type="caution">
    <text evidence="11">The sequence shown here is derived from an EMBL/GenBank/DDBJ whole genome shotgun (WGS) entry which is preliminary data.</text>
</comment>